<reference evidence="10" key="1">
    <citation type="submission" date="2016-11" db="EMBL/GenBank/DDBJ databases">
        <authorList>
            <person name="Varghese N."/>
            <person name="Submissions S."/>
        </authorList>
    </citation>
    <scope>NUCLEOTIDE SEQUENCE [LARGE SCALE GENOMIC DNA]</scope>
    <source>
        <strain evidence="10">DSM 17957</strain>
    </source>
</reference>
<comment type="similarity">
    <text evidence="7">Belongs to the binding-protein-dependent transport system permease family.</text>
</comment>
<feature type="transmembrane region" description="Helical" evidence="7">
    <location>
        <begin position="202"/>
        <end position="223"/>
    </location>
</feature>
<dbReference type="Proteomes" id="UP000184536">
    <property type="component" value="Unassembled WGS sequence"/>
</dbReference>
<evidence type="ECO:0000313" key="9">
    <source>
        <dbReference type="EMBL" id="SHJ66692.1"/>
    </source>
</evidence>
<feature type="transmembrane region" description="Helical" evidence="7">
    <location>
        <begin position="27"/>
        <end position="48"/>
    </location>
</feature>
<dbReference type="CDD" id="cd06261">
    <property type="entry name" value="TM_PBP2"/>
    <property type="match status" value="1"/>
</dbReference>
<dbReference type="Pfam" id="PF00528">
    <property type="entry name" value="BPD_transp_1"/>
    <property type="match status" value="1"/>
</dbReference>
<dbReference type="STRING" id="1121919.SAMN02745975_02595"/>
<accession>A0A1M6L684</accession>
<keyword evidence="5 7" id="KW-1133">Transmembrane helix</keyword>
<keyword evidence="3" id="KW-1003">Cell membrane</keyword>
<feature type="transmembrane region" description="Helical" evidence="7">
    <location>
        <begin position="91"/>
        <end position="110"/>
    </location>
</feature>
<evidence type="ECO:0000313" key="10">
    <source>
        <dbReference type="Proteomes" id="UP000184536"/>
    </source>
</evidence>
<dbReference type="GO" id="GO:0055085">
    <property type="term" value="P:transmembrane transport"/>
    <property type="evidence" value="ECO:0007669"/>
    <property type="project" value="InterPro"/>
</dbReference>
<dbReference type="InterPro" id="IPR035906">
    <property type="entry name" value="MetI-like_sf"/>
</dbReference>
<feature type="domain" description="ABC transmembrane type-1" evidence="8">
    <location>
        <begin position="87"/>
        <end position="277"/>
    </location>
</feature>
<evidence type="ECO:0000256" key="4">
    <source>
        <dbReference type="ARBA" id="ARBA00022692"/>
    </source>
</evidence>
<dbReference type="SUPFAM" id="SSF161098">
    <property type="entry name" value="MetI-like"/>
    <property type="match status" value="1"/>
</dbReference>
<proteinExistence type="inferred from homology"/>
<keyword evidence="2 7" id="KW-0813">Transport</keyword>
<feature type="transmembrane region" description="Helical" evidence="7">
    <location>
        <begin position="257"/>
        <end position="282"/>
    </location>
</feature>
<feature type="transmembrane region" description="Helical" evidence="7">
    <location>
        <begin position="122"/>
        <end position="143"/>
    </location>
</feature>
<evidence type="ECO:0000256" key="7">
    <source>
        <dbReference type="RuleBase" id="RU363032"/>
    </source>
</evidence>
<keyword evidence="4 7" id="KW-0812">Transmembrane</keyword>
<dbReference type="EMBL" id="FQZV01000034">
    <property type="protein sequence ID" value="SHJ66692.1"/>
    <property type="molecule type" value="Genomic_DNA"/>
</dbReference>
<evidence type="ECO:0000256" key="2">
    <source>
        <dbReference type="ARBA" id="ARBA00022448"/>
    </source>
</evidence>
<dbReference type="AlphaFoldDB" id="A0A1M6L684"/>
<keyword evidence="9" id="KW-0762">Sugar transport</keyword>
<gene>
    <name evidence="9" type="ORF">SAMN02745975_02595</name>
</gene>
<evidence type="ECO:0000256" key="3">
    <source>
        <dbReference type="ARBA" id="ARBA00022475"/>
    </source>
</evidence>
<evidence type="ECO:0000256" key="1">
    <source>
        <dbReference type="ARBA" id="ARBA00004651"/>
    </source>
</evidence>
<organism evidence="9 10">
    <name type="scientific">Geosporobacter subterraneus DSM 17957</name>
    <dbReference type="NCBI Taxonomy" id="1121919"/>
    <lineage>
        <taxon>Bacteria</taxon>
        <taxon>Bacillati</taxon>
        <taxon>Bacillota</taxon>
        <taxon>Clostridia</taxon>
        <taxon>Peptostreptococcales</taxon>
        <taxon>Thermotaleaceae</taxon>
        <taxon>Geosporobacter</taxon>
    </lineage>
</organism>
<dbReference type="PANTHER" id="PTHR43744">
    <property type="entry name" value="ABC TRANSPORTER PERMEASE PROTEIN MG189-RELATED-RELATED"/>
    <property type="match status" value="1"/>
</dbReference>
<dbReference type="PANTHER" id="PTHR43744:SF2">
    <property type="entry name" value="ARABINOOLIGOSACCHARIDES TRANSPORT SYSTEM PERMEASE PROTEIN ARAQ"/>
    <property type="match status" value="1"/>
</dbReference>
<dbReference type="OrthoDB" id="9787837at2"/>
<evidence type="ECO:0000256" key="5">
    <source>
        <dbReference type="ARBA" id="ARBA00022989"/>
    </source>
</evidence>
<protein>
    <submittedName>
        <fullName evidence="9">Multiple sugar transport system permease protein</fullName>
    </submittedName>
</protein>
<dbReference type="InterPro" id="IPR000515">
    <property type="entry name" value="MetI-like"/>
</dbReference>
<keyword evidence="10" id="KW-1185">Reference proteome</keyword>
<keyword evidence="6 7" id="KW-0472">Membrane</keyword>
<dbReference type="Gene3D" id="1.10.3720.10">
    <property type="entry name" value="MetI-like"/>
    <property type="match status" value="1"/>
</dbReference>
<comment type="subcellular location">
    <subcellularLocation>
        <location evidence="1 7">Cell membrane</location>
        <topology evidence="1 7">Multi-pass membrane protein</topology>
    </subcellularLocation>
</comment>
<name>A0A1M6L684_9FIRM</name>
<dbReference type="GO" id="GO:0005886">
    <property type="term" value="C:plasma membrane"/>
    <property type="evidence" value="ECO:0007669"/>
    <property type="project" value="UniProtKB-SubCell"/>
</dbReference>
<dbReference type="RefSeq" id="WP_110941688.1">
    <property type="nucleotide sequence ID" value="NZ_FQZV01000034.1"/>
</dbReference>
<sequence length="292" mass="32449">MAFDLTTQKELSRPLRTKHSKWELSTIGLYFLLISLAVLCFLPFYMMIINATHTSNDIATQLNVLPGSAFADNYKRMMDSVNMWQGFKNSLIISISSTALAAYFGALTAYGFSKYRFKGSRLLFGILLGSMMFPSQLGLIGFFKVCSELHLINKHLALIIPAIANANFVFFVKLYIDAAVPNEIVESARIDGCSEFRIFNKIVLPIITPSIATMSIFTFIASWNSYLVPLVVLYDEKKYTVPILTAMAKGVYRTDFGAVYVAIAMSMVPIMVVFAFCSKYIIGGLTAGAVKQ</sequence>
<dbReference type="PROSITE" id="PS50928">
    <property type="entry name" value="ABC_TM1"/>
    <property type="match status" value="1"/>
</dbReference>
<evidence type="ECO:0000259" key="8">
    <source>
        <dbReference type="PROSITE" id="PS50928"/>
    </source>
</evidence>
<feature type="transmembrane region" description="Helical" evidence="7">
    <location>
        <begin position="155"/>
        <end position="176"/>
    </location>
</feature>
<evidence type="ECO:0000256" key="6">
    <source>
        <dbReference type="ARBA" id="ARBA00023136"/>
    </source>
</evidence>